<dbReference type="EMBL" id="SPNV01000152">
    <property type="protein sequence ID" value="KAF5859797.1"/>
    <property type="molecule type" value="Genomic_DNA"/>
</dbReference>
<dbReference type="InterPro" id="IPR016035">
    <property type="entry name" value="Acyl_Trfase/lysoPLipase"/>
</dbReference>
<organism evidence="1 2">
    <name type="scientific">Petromyces alliaceus</name>
    <name type="common">Aspergillus alliaceus</name>
    <dbReference type="NCBI Taxonomy" id="209559"/>
    <lineage>
        <taxon>Eukaryota</taxon>
        <taxon>Fungi</taxon>
        <taxon>Dikarya</taxon>
        <taxon>Ascomycota</taxon>
        <taxon>Pezizomycotina</taxon>
        <taxon>Eurotiomycetes</taxon>
        <taxon>Eurotiomycetidae</taxon>
        <taxon>Eurotiales</taxon>
        <taxon>Aspergillaceae</taxon>
        <taxon>Aspergillus</taxon>
        <taxon>Aspergillus subgen. Circumdati</taxon>
    </lineage>
</organism>
<dbReference type="AlphaFoldDB" id="A0A8H6A2R7"/>
<protein>
    <submittedName>
        <fullName evidence="1">Uncharacterized protein</fullName>
    </submittedName>
</protein>
<evidence type="ECO:0000313" key="1">
    <source>
        <dbReference type="EMBL" id="KAF5859797.1"/>
    </source>
</evidence>
<dbReference type="Proteomes" id="UP000541154">
    <property type="component" value="Unassembled WGS sequence"/>
</dbReference>
<reference evidence="1 2" key="1">
    <citation type="submission" date="2019-04" db="EMBL/GenBank/DDBJ databases">
        <title>Aspergillus burnettii sp. nov., novel species from soil in southeast Queensland.</title>
        <authorList>
            <person name="Gilchrist C.L.M."/>
            <person name="Pitt J.I."/>
            <person name="Lange L."/>
            <person name="Lacey H.J."/>
            <person name="Vuong D."/>
            <person name="Midgley D.J."/>
            <person name="Greenfield P."/>
            <person name="Bradbury M."/>
            <person name="Lacey E."/>
            <person name="Busk P.K."/>
            <person name="Pilgaard B."/>
            <person name="Chooi Y.H."/>
            <person name="Piggott A.M."/>
        </authorList>
    </citation>
    <scope>NUCLEOTIDE SEQUENCE [LARGE SCALE GENOMIC DNA]</scope>
    <source>
        <strain evidence="1 2">FRR 5400</strain>
    </source>
</reference>
<evidence type="ECO:0000313" key="2">
    <source>
        <dbReference type="Proteomes" id="UP000541154"/>
    </source>
</evidence>
<keyword evidence="2" id="KW-1185">Reference proteome</keyword>
<comment type="caution">
    <text evidence="1">The sequence shown here is derived from an EMBL/GenBank/DDBJ whole genome shotgun (WGS) entry which is preliminary data.</text>
</comment>
<proteinExistence type="predicted"/>
<dbReference type="SUPFAM" id="SSF52151">
    <property type="entry name" value="FabD/lysophospholipase-like"/>
    <property type="match status" value="1"/>
</dbReference>
<name>A0A8H6A2R7_PETAA</name>
<accession>A0A8H6A2R7</accession>
<sequence>MVVWLDLVSGPTGWSLIDTGRLDDIVQGMSHPTSQYPSLVYFAGNNKRLVALQSLFPQNNITRRGPAGLARLHLSTTTASTEHPIVFADSGLYGQPTLGDSILHRSLPRKCRHYSLQWNVTQPLMGLQQQLIAQLILPWTQVLCSFADGESELLAVRALLDTPRQTVESGGIHVDINTLKVMVILTNPTAHYDPELLHDTCHSAGQHASITVLNLQGRHSLSPKAAYKPLRRLLLNELAVDRSERKAHGLLFSASHLRFLWGRTLRDGVLTLPTASINCLRIAREQLPIRGQWKDGLVGLLKRACKVGCSNNNIHQFVASALLMDAYLPEIHCFRPDTVFNALYHEYCSAAWGRQLGKDMDEHCTSILSHFIQLAGLLSPVTSSCPICLQPFHLTVRQLPPTKRPVIMTLDRGGVRGIVSLGLLQALEKRLGEIIQVSQIPDLVTGTSVETLDATLQELYPPERRIFDISEISPTRCRVAITANRVSDGRICVLANYRGVEQSVSGASWYQFLIPGENTETLFYGKFGTGYVPCTSHDSRGDDTRACSRIREGALLRVAVPLWASMDGEEGHKEHPRTHRLNHPFNALPWLDASDIVTELAEILYSVSDEVVRVTLATLFFFELDEQPMDEQDCYCCRGSIFCARPQAWSIVQQILINFPSAQFQISHGDDLGPISDDQNGCLACGYYRKKVVFAVTSLEDKINLVIANGSVSHPIGGFPKTIKDVLREQQSDAVFGRADHQPSSLPALRMCYCARGVK</sequence>
<dbReference type="Gene3D" id="3.40.1090.10">
    <property type="entry name" value="Cytosolic phospholipase A2 catalytic domain"/>
    <property type="match status" value="1"/>
</dbReference>
<gene>
    <name evidence="1" type="ORF">ETB97_002406</name>
</gene>